<organism evidence="2">
    <name type="scientific">viral metagenome</name>
    <dbReference type="NCBI Taxonomy" id="1070528"/>
    <lineage>
        <taxon>unclassified sequences</taxon>
        <taxon>metagenomes</taxon>
        <taxon>organismal metagenomes</taxon>
    </lineage>
</organism>
<keyword evidence="1" id="KW-0812">Transmembrane</keyword>
<evidence type="ECO:0000256" key="1">
    <source>
        <dbReference type="SAM" id="Phobius"/>
    </source>
</evidence>
<sequence length="122" mass="14363">MGKNIDGFGRIGLFYFVTFLFIVKILFAILAVVHIYLKRTGKDDTKMDEFVSFWKERLEFVFIIGVSLLLMIFFFPGRKIQMEPTFEMRFLFFVYGIIILINLDWKIVVGESPFLKTVQTVV</sequence>
<feature type="transmembrane region" description="Helical" evidence="1">
    <location>
        <begin position="12"/>
        <end position="37"/>
    </location>
</feature>
<accession>A0A6C0CUP6</accession>
<proteinExistence type="predicted"/>
<protein>
    <submittedName>
        <fullName evidence="2">Uncharacterized protein</fullName>
    </submittedName>
</protein>
<feature type="transmembrane region" description="Helical" evidence="1">
    <location>
        <begin position="57"/>
        <end position="76"/>
    </location>
</feature>
<feature type="transmembrane region" description="Helical" evidence="1">
    <location>
        <begin position="88"/>
        <end position="108"/>
    </location>
</feature>
<dbReference type="AlphaFoldDB" id="A0A6C0CUP6"/>
<keyword evidence="1" id="KW-1133">Transmembrane helix</keyword>
<evidence type="ECO:0000313" key="2">
    <source>
        <dbReference type="EMBL" id="QHT08071.1"/>
    </source>
</evidence>
<dbReference type="EMBL" id="MN739490">
    <property type="protein sequence ID" value="QHT08071.1"/>
    <property type="molecule type" value="Genomic_DNA"/>
</dbReference>
<name>A0A6C0CUP6_9ZZZZ</name>
<reference evidence="2" key="1">
    <citation type="journal article" date="2020" name="Nature">
        <title>Giant virus diversity and host interactions through global metagenomics.</title>
        <authorList>
            <person name="Schulz F."/>
            <person name="Roux S."/>
            <person name="Paez-Espino D."/>
            <person name="Jungbluth S."/>
            <person name="Walsh D.A."/>
            <person name="Denef V.J."/>
            <person name="McMahon K.D."/>
            <person name="Konstantinidis K.T."/>
            <person name="Eloe-Fadrosh E.A."/>
            <person name="Kyrpides N.C."/>
            <person name="Woyke T."/>
        </authorList>
    </citation>
    <scope>NUCLEOTIDE SEQUENCE</scope>
    <source>
        <strain evidence="2">GVMAG-M-3300022752-39</strain>
    </source>
</reference>
<keyword evidence="1" id="KW-0472">Membrane</keyword>